<dbReference type="SUPFAM" id="SSF56752">
    <property type="entry name" value="D-aminoacid aminotransferase-like PLP-dependent enzymes"/>
    <property type="match status" value="1"/>
</dbReference>
<keyword evidence="4" id="KW-0808">Transferase</keyword>
<gene>
    <name evidence="4" type="ORF">MNBD_PLANCTO03-922</name>
</gene>
<keyword evidence="3" id="KW-0663">Pyridoxal phosphate</keyword>
<dbReference type="PROSITE" id="PS00770">
    <property type="entry name" value="AA_TRANSFER_CLASS_4"/>
    <property type="match status" value="1"/>
</dbReference>
<dbReference type="InterPro" id="IPR043131">
    <property type="entry name" value="BCAT-like_N"/>
</dbReference>
<dbReference type="Pfam" id="PF01063">
    <property type="entry name" value="Aminotran_4"/>
    <property type="match status" value="1"/>
</dbReference>
<dbReference type="EMBL" id="UOGK01000004">
    <property type="protein sequence ID" value="VAX35723.1"/>
    <property type="molecule type" value="Genomic_DNA"/>
</dbReference>
<dbReference type="GO" id="GO:0047810">
    <property type="term" value="F:D-alanine-2-oxoglutarate aminotransferase activity"/>
    <property type="evidence" value="ECO:0007669"/>
    <property type="project" value="UniProtKB-EC"/>
</dbReference>
<proteinExistence type="inferred from homology"/>
<evidence type="ECO:0000256" key="2">
    <source>
        <dbReference type="ARBA" id="ARBA00009320"/>
    </source>
</evidence>
<dbReference type="FunFam" id="3.20.10.10:FF:000002">
    <property type="entry name" value="D-alanine aminotransferase"/>
    <property type="match status" value="1"/>
</dbReference>
<accession>A0A3B1DG23</accession>
<dbReference type="GO" id="GO:0046394">
    <property type="term" value="P:carboxylic acid biosynthetic process"/>
    <property type="evidence" value="ECO:0007669"/>
    <property type="project" value="UniProtKB-ARBA"/>
</dbReference>
<dbReference type="EC" id="2.6.1.21" evidence="4"/>
<evidence type="ECO:0000313" key="4">
    <source>
        <dbReference type="EMBL" id="VAX35723.1"/>
    </source>
</evidence>
<reference evidence="4" key="1">
    <citation type="submission" date="2018-06" db="EMBL/GenBank/DDBJ databases">
        <authorList>
            <person name="Zhirakovskaya E."/>
        </authorList>
    </citation>
    <scope>NUCLEOTIDE SEQUENCE</scope>
</reference>
<protein>
    <submittedName>
        <fullName evidence="4">D-alanine aminotransferase</fullName>
        <ecNumber evidence="4">2.6.1.21</ecNumber>
    </submittedName>
</protein>
<dbReference type="InterPro" id="IPR043132">
    <property type="entry name" value="BCAT-like_C"/>
</dbReference>
<dbReference type="PANTHER" id="PTHR42743:SF11">
    <property type="entry name" value="AMINODEOXYCHORISMATE LYASE"/>
    <property type="match status" value="1"/>
</dbReference>
<keyword evidence="4" id="KW-0032">Aminotransferase</keyword>
<dbReference type="InterPro" id="IPR036038">
    <property type="entry name" value="Aminotransferase-like"/>
</dbReference>
<dbReference type="InterPro" id="IPR018300">
    <property type="entry name" value="Aminotrans_IV_CS"/>
</dbReference>
<name>A0A3B1DG23_9ZZZZ</name>
<dbReference type="InterPro" id="IPR050571">
    <property type="entry name" value="Class-IV_PLP-Dep_Aminotrnsfr"/>
</dbReference>
<dbReference type="GO" id="GO:0008652">
    <property type="term" value="P:amino acid biosynthetic process"/>
    <property type="evidence" value="ECO:0007669"/>
    <property type="project" value="UniProtKB-ARBA"/>
</dbReference>
<organism evidence="4">
    <name type="scientific">hydrothermal vent metagenome</name>
    <dbReference type="NCBI Taxonomy" id="652676"/>
    <lineage>
        <taxon>unclassified sequences</taxon>
        <taxon>metagenomes</taxon>
        <taxon>ecological metagenomes</taxon>
    </lineage>
</organism>
<dbReference type="Gene3D" id="3.20.10.10">
    <property type="entry name" value="D-amino Acid Aminotransferase, subunit A, domain 2"/>
    <property type="match status" value="1"/>
</dbReference>
<evidence type="ECO:0000256" key="3">
    <source>
        <dbReference type="ARBA" id="ARBA00022898"/>
    </source>
</evidence>
<dbReference type="GO" id="GO:0005829">
    <property type="term" value="C:cytosol"/>
    <property type="evidence" value="ECO:0007669"/>
    <property type="project" value="TreeGrafter"/>
</dbReference>
<dbReference type="InterPro" id="IPR001544">
    <property type="entry name" value="Aminotrans_IV"/>
</dbReference>
<comment type="similarity">
    <text evidence="2">Belongs to the class-IV pyridoxal-phosphate-dependent aminotransferase family.</text>
</comment>
<sequence length="297" mass="32302">MSFPILLVMLVYLNGSILPAADARVSVFDRGFLFGDAVYEGIRAFSGWVRHLDDHAKRMQQGLDEAGIRWDAQHLHDLCGPLLDANGLRDAFLYWQVTRGTPKPGQPVRARLAEADIEPTVFGYCVPQPGVDALREPTVCSAVTVPDLRWHRGHIKSTALLANIITAMTATQAGGDEAIMLRDGFVSESCSTNVFAVVRTPEGLELRTPPVEGMSILPGVTRQIILDTCPEAKVAPISAAQLAEAEEVFLTGTLTTVKSVVQLDGHPVGTGTPGPLARRVLDRYTIYLREQIAQHTL</sequence>
<dbReference type="AlphaFoldDB" id="A0A3B1DG23"/>
<comment type="cofactor">
    <cofactor evidence="1">
        <name>pyridoxal 5'-phosphate</name>
        <dbReference type="ChEBI" id="CHEBI:597326"/>
    </cofactor>
</comment>
<dbReference type="Gene3D" id="3.30.470.10">
    <property type="match status" value="1"/>
</dbReference>
<dbReference type="PANTHER" id="PTHR42743">
    <property type="entry name" value="AMINO-ACID AMINOTRANSFERASE"/>
    <property type="match status" value="1"/>
</dbReference>
<evidence type="ECO:0000256" key="1">
    <source>
        <dbReference type="ARBA" id="ARBA00001933"/>
    </source>
</evidence>